<feature type="region of interest" description="Disordered" evidence="1">
    <location>
        <begin position="33"/>
        <end position="52"/>
    </location>
</feature>
<feature type="compositionally biased region" description="Basic and acidic residues" evidence="1">
    <location>
        <begin position="63"/>
        <end position="75"/>
    </location>
</feature>
<accession>A0A8T1TTV1</accession>
<feature type="region of interest" description="Disordered" evidence="1">
    <location>
        <begin position="63"/>
        <end position="89"/>
    </location>
</feature>
<evidence type="ECO:0000313" key="2">
    <source>
        <dbReference type="EMBL" id="KAG6946108.1"/>
    </source>
</evidence>
<dbReference type="AlphaFoldDB" id="A0A8T1TTV1"/>
<protein>
    <submittedName>
        <fullName evidence="2">Uncharacterized protein</fullName>
    </submittedName>
</protein>
<evidence type="ECO:0000313" key="3">
    <source>
        <dbReference type="Proteomes" id="UP000688947"/>
    </source>
</evidence>
<name>A0A8T1TTV1_9STRA</name>
<comment type="caution">
    <text evidence="2">The sequence shown here is derived from an EMBL/GenBank/DDBJ whole genome shotgun (WGS) entry which is preliminary data.</text>
</comment>
<evidence type="ECO:0000256" key="1">
    <source>
        <dbReference type="SAM" id="MobiDB-lite"/>
    </source>
</evidence>
<organism evidence="2 3">
    <name type="scientific">Phytophthora cactorum</name>
    <dbReference type="NCBI Taxonomy" id="29920"/>
    <lineage>
        <taxon>Eukaryota</taxon>
        <taxon>Sar</taxon>
        <taxon>Stramenopiles</taxon>
        <taxon>Oomycota</taxon>
        <taxon>Peronosporomycetes</taxon>
        <taxon>Peronosporales</taxon>
        <taxon>Peronosporaceae</taxon>
        <taxon>Phytophthora</taxon>
    </lineage>
</organism>
<dbReference type="EMBL" id="JAENGZ010001818">
    <property type="protein sequence ID" value="KAG6946108.1"/>
    <property type="molecule type" value="Genomic_DNA"/>
</dbReference>
<dbReference type="Proteomes" id="UP000688947">
    <property type="component" value="Unassembled WGS sequence"/>
</dbReference>
<sequence length="89" mass="9554">MDSATPAAIRPLSEMKVRLSTLYNQCVDSSVDGTAYEHTGQDAADQQPEADLPIRETHIESVLDEAGRKTPHDSACDEGGPWPNTSASL</sequence>
<gene>
    <name evidence="2" type="ORF">JG687_00016911</name>
</gene>
<proteinExistence type="predicted"/>
<reference evidence="2" key="1">
    <citation type="submission" date="2021-01" db="EMBL/GenBank/DDBJ databases">
        <title>Phytophthora aleatoria, a newly-described species from Pinus radiata is distinct from Phytophthora cactorum isolates based on comparative genomics.</title>
        <authorList>
            <person name="Mcdougal R."/>
            <person name="Panda P."/>
            <person name="Williams N."/>
            <person name="Studholme D.J."/>
        </authorList>
    </citation>
    <scope>NUCLEOTIDE SEQUENCE</scope>
    <source>
        <strain evidence="2">NZFS 3830</strain>
    </source>
</reference>